<dbReference type="Pfam" id="PF00072">
    <property type="entry name" value="Response_reg"/>
    <property type="match status" value="1"/>
</dbReference>
<feature type="domain" description="OmpR/PhoB-type" evidence="9">
    <location>
        <begin position="129"/>
        <end position="225"/>
    </location>
</feature>
<dbReference type="Proteomes" id="UP000196531">
    <property type="component" value="Unassembled WGS sequence"/>
</dbReference>
<dbReference type="EMBL" id="MAAO01000008">
    <property type="protein sequence ID" value="OUR95271.1"/>
    <property type="molecule type" value="Genomic_DNA"/>
</dbReference>
<keyword evidence="5" id="KW-0804">Transcription</keyword>
<evidence type="ECO:0000256" key="6">
    <source>
        <dbReference type="PROSITE-ProRule" id="PRU00169"/>
    </source>
</evidence>
<evidence type="ECO:0000313" key="10">
    <source>
        <dbReference type="EMBL" id="OUR95271.1"/>
    </source>
</evidence>
<dbReference type="InterPro" id="IPR016032">
    <property type="entry name" value="Sig_transdc_resp-reg_C-effctor"/>
</dbReference>
<dbReference type="InterPro" id="IPR001789">
    <property type="entry name" value="Sig_transdc_resp-reg_receiver"/>
</dbReference>
<evidence type="ECO:0000256" key="4">
    <source>
        <dbReference type="ARBA" id="ARBA00023125"/>
    </source>
</evidence>
<dbReference type="SMART" id="SM00448">
    <property type="entry name" value="REC"/>
    <property type="match status" value="1"/>
</dbReference>
<accession>A0A1Y5F7U4</accession>
<proteinExistence type="predicted"/>
<dbReference type="GO" id="GO:0032993">
    <property type="term" value="C:protein-DNA complex"/>
    <property type="evidence" value="ECO:0007669"/>
    <property type="project" value="TreeGrafter"/>
</dbReference>
<name>A0A1Y5F7U4_9BACT</name>
<dbReference type="InterPro" id="IPR039420">
    <property type="entry name" value="WalR-like"/>
</dbReference>
<dbReference type="Pfam" id="PF00486">
    <property type="entry name" value="Trans_reg_C"/>
    <property type="match status" value="1"/>
</dbReference>
<dbReference type="SUPFAM" id="SSF46894">
    <property type="entry name" value="C-terminal effector domain of the bipartite response regulators"/>
    <property type="match status" value="1"/>
</dbReference>
<protein>
    <recommendedName>
        <fullName evidence="12">DNA-binding response regulator</fullName>
    </recommendedName>
</protein>
<evidence type="ECO:0000259" key="9">
    <source>
        <dbReference type="PROSITE" id="PS51755"/>
    </source>
</evidence>
<evidence type="ECO:0008006" key="12">
    <source>
        <dbReference type="Google" id="ProtNLM"/>
    </source>
</evidence>
<dbReference type="PANTHER" id="PTHR48111">
    <property type="entry name" value="REGULATOR OF RPOS"/>
    <property type="match status" value="1"/>
</dbReference>
<dbReference type="InterPro" id="IPR036388">
    <property type="entry name" value="WH-like_DNA-bd_sf"/>
</dbReference>
<evidence type="ECO:0000256" key="7">
    <source>
        <dbReference type="PROSITE-ProRule" id="PRU01091"/>
    </source>
</evidence>
<dbReference type="GO" id="GO:0005829">
    <property type="term" value="C:cytosol"/>
    <property type="evidence" value="ECO:0007669"/>
    <property type="project" value="TreeGrafter"/>
</dbReference>
<dbReference type="GO" id="GO:0000156">
    <property type="term" value="F:phosphorelay response regulator activity"/>
    <property type="evidence" value="ECO:0007669"/>
    <property type="project" value="TreeGrafter"/>
</dbReference>
<keyword evidence="1 6" id="KW-0597">Phosphoprotein</keyword>
<evidence type="ECO:0000256" key="3">
    <source>
        <dbReference type="ARBA" id="ARBA00023015"/>
    </source>
</evidence>
<feature type="modified residue" description="4-aspartylphosphate" evidence="6">
    <location>
        <position position="53"/>
    </location>
</feature>
<dbReference type="InterPro" id="IPR001867">
    <property type="entry name" value="OmpR/PhoB-type_DNA-bd"/>
</dbReference>
<dbReference type="AlphaFoldDB" id="A0A1Y5F7U4"/>
<evidence type="ECO:0000259" key="8">
    <source>
        <dbReference type="PROSITE" id="PS50110"/>
    </source>
</evidence>
<evidence type="ECO:0000256" key="5">
    <source>
        <dbReference type="ARBA" id="ARBA00023163"/>
    </source>
</evidence>
<keyword evidence="2" id="KW-0902">Two-component regulatory system</keyword>
<evidence type="ECO:0000313" key="11">
    <source>
        <dbReference type="Proteomes" id="UP000196531"/>
    </source>
</evidence>
<dbReference type="InterPro" id="IPR011006">
    <property type="entry name" value="CheY-like_superfamily"/>
</dbReference>
<feature type="DNA-binding region" description="OmpR/PhoB-type" evidence="7">
    <location>
        <begin position="129"/>
        <end position="225"/>
    </location>
</feature>
<dbReference type="GO" id="GO:0000976">
    <property type="term" value="F:transcription cis-regulatory region binding"/>
    <property type="evidence" value="ECO:0007669"/>
    <property type="project" value="TreeGrafter"/>
</dbReference>
<dbReference type="PROSITE" id="PS50110">
    <property type="entry name" value="RESPONSE_REGULATORY"/>
    <property type="match status" value="1"/>
</dbReference>
<dbReference type="SUPFAM" id="SSF52172">
    <property type="entry name" value="CheY-like"/>
    <property type="match status" value="1"/>
</dbReference>
<dbReference type="Gene3D" id="1.10.10.10">
    <property type="entry name" value="Winged helix-like DNA-binding domain superfamily/Winged helix DNA-binding domain"/>
    <property type="match status" value="1"/>
</dbReference>
<dbReference type="Gene3D" id="3.40.50.2300">
    <property type="match status" value="1"/>
</dbReference>
<dbReference type="PROSITE" id="PS51755">
    <property type="entry name" value="OMPR_PHOB"/>
    <property type="match status" value="1"/>
</dbReference>
<evidence type="ECO:0000256" key="1">
    <source>
        <dbReference type="ARBA" id="ARBA00022553"/>
    </source>
</evidence>
<comment type="caution">
    <text evidence="10">The sequence shown here is derived from an EMBL/GenBank/DDBJ whole genome shotgun (WGS) entry which is preliminary data.</text>
</comment>
<organism evidence="10 11">
    <name type="scientific">Halobacteriovorax marinus</name>
    <dbReference type="NCBI Taxonomy" id="97084"/>
    <lineage>
        <taxon>Bacteria</taxon>
        <taxon>Pseudomonadati</taxon>
        <taxon>Bdellovibrionota</taxon>
        <taxon>Bacteriovoracia</taxon>
        <taxon>Bacteriovoracales</taxon>
        <taxon>Halobacteriovoraceae</taxon>
        <taxon>Halobacteriovorax</taxon>
    </lineage>
</organism>
<evidence type="ECO:0000256" key="2">
    <source>
        <dbReference type="ARBA" id="ARBA00023012"/>
    </source>
</evidence>
<gene>
    <name evidence="10" type="ORF">A9Q84_15630</name>
</gene>
<feature type="domain" description="Response regulatory" evidence="8">
    <location>
        <begin position="5"/>
        <end position="120"/>
    </location>
</feature>
<dbReference type="PANTHER" id="PTHR48111:SF1">
    <property type="entry name" value="TWO-COMPONENT RESPONSE REGULATOR ORR33"/>
    <property type="match status" value="1"/>
</dbReference>
<dbReference type="CDD" id="cd00383">
    <property type="entry name" value="trans_reg_C"/>
    <property type="match status" value="1"/>
</dbReference>
<reference evidence="11" key="1">
    <citation type="journal article" date="2017" name="Proc. Natl. Acad. Sci. U.S.A.">
        <title>Simulation of Deepwater Horizon oil plume reveals substrate specialization within a complex community of hydrocarbon-degraders.</title>
        <authorList>
            <person name="Hu P."/>
            <person name="Dubinsky E.A."/>
            <person name="Probst A.J."/>
            <person name="Wang J."/>
            <person name="Sieber C.M.K."/>
            <person name="Tom L.M."/>
            <person name="Gardinali P."/>
            <person name="Banfield J.F."/>
            <person name="Atlas R.M."/>
            <person name="Andersen G.L."/>
        </authorList>
    </citation>
    <scope>NUCLEOTIDE SEQUENCE [LARGE SCALE GENOMIC DNA]</scope>
</reference>
<keyword evidence="3" id="KW-0805">Transcription regulation</keyword>
<keyword evidence="4 7" id="KW-0238">DNA-binding</keyword>
<sequence>MIKSKILIVDDNDDVRILIKKTLSDKYIIEEAASSEEAMTKAFEFDPELIILDIMLPDTSGYEICSQLKSKEEFKNTPIIFLSVKAGSNSRITGYKLGAIQYLEKPFEPEELREVIASILKNVSLVDTNEVQNFEDIVLNIPSQEVTVIGEKIHFTSSEFKIIHLLLKNSNRVLSREKILNHIAPGNFSANDRMIDTYISALRRKIRNSHFVIKSVYGEGYKIIAA</sequence>
<dbReference type="GO" id="GO:0006355">
    <property type="term" value="P:regulation of DNA-templated transcription"/>
    <property type="evidence" value="ECO:0007669"/>
    <property type="project" value="InterPro"/>
</dbReference>
<dbReference type="CDD" id="cd17574">
    <property type="entry name" value="REC_OmpR"/>
    <property type="match status" value="1"/>
</dbReference>
<dbReference type="SMART" id="SM00862">
    <property type="entry name" value="Trans_reg_C"/>
    <property type="match status" value="1"/>
</dbReference>